<dbReference type="Pfam" id="PF05400">
    <property type="entry name" value="FliT"/>
    <property type="match status" value="1"/>
</dbReference>
<evidence type="ECO:0000256" key="1">
    <source>
        <dbReference type="ARBA" id="ARBA00004514"/>
    </source>
</evidence>
<evidence type="ECO:0000256" key="4">
    <source>
        <dbReference type="ARBA" id="ARBA00023186"/>
    </source>
</evidence>
<comment type="function">
    <text evidence="5">May act as an export chaperone for the filament capping protein FliD.</text>
</comment>
<gene>
    <name evidence="8" type="ORF">D4N35_003930</name>
</gene>
<keyword evidence="3" id="KW-1005">Bacterial flagellum biogenesis</keyword>
<dbReference type="InterPro" id="IPR008622">
    <property type="entry name" value="FliT"/>
</dbReference>
<dbReference type="AlphaFoldDB" id="A0A443IZ32"/>
<accession>A0A443IZ32</accession>
<evidence type="ECO:0000313" key="9">
    <source>
        <dbReference type="Proteomes" id="UP000273811"/>
    </source>
</evidence>
<evidence type="ECO:0000256" key="7">
    <source>
        <dbReference type="ARBA" id="ARBA00093797"/>
    </source>
</evidence>
<comment type="similarity">
    <text evidence="6">Belongs to the bacillales FliT family.</text>
</comment>
<organism evidence="8 9">
    <name type="scientific">Siminovitchia fortis</name>
    <dbReference type="NCBI Taxonomy" id="254758"/>
    <lineage>
        <taxon>Bacteria</taxon>
        <taxon>Bacillati</taxon>
        <taxon>Bacillota</taxon>
        <taxon>Bacilli</taxon>
        <taxon>Bacillales</taxon>
        <taxon>Bacillaceae</taxon>
        <taxon>Siminovitchia</taxon>
    </lineage>
</organism>
<evidence type="ECO:0000313" key="8">
    <source>
        <dbReference type="EMBL" id="RWR13575.1"/>
    </source>
</evidence>
<comment type="subcellular location">
    <subcellularLocation>
        <location evidence="1">Cytoplasm</location>
        <location evidence="1">Cytosol</location>
    </subcellularLocation>
</comment>
<dbReference type="RefSeq" id="WP_120070294.1">
    <property type="nucleotide sequence ID" value="NZ_CP126113.1"/>
</dbReference>
<keyword evidence="8" id="KW-0966">Cell projection</keyword>
<evidence type="ECO:0000256" key="3">
    <source>
        <dbReference type="ARBA" id="ARBA00022795"/>
    </source>
</evidence>
<keyword evidence="8" id="KW-0282">Flagellum</keyword>
<keyword evidence="4" id="KW-0143">Chaperone</keyword>
<dbReference type="OrthoDB" id="2353131at2"/>
<evidence type="ECO:0000256" key="5">
    <source>
        <dbReference type="ARBA" id="ARBA00093765"/>
    </source>
</evidence>
<sequence>MSAVQECLAVTKALVDILKNKSDSSRDEAISQMEKMLAEREELLPEIRPPFSSQDEAAGKELLKLNEELAFLLERLNKNIIRDLNAIELKKTSAARYNNPYTKVQNDGVFYDKRR</sequence>
<name>A0A443IZ32_9BACI</name>
<evidence type="ECO:0000256" key="2">
    <source>
        <dbReference type="ARBA" id="ARBA00022490"/>
    </source>
</evidence>
<comment type="caution">
    <text evidence="8">The sequence shown here is derived from an EMBL/GenBank/DDBJ whole genome shotgun (WGS) entry which is preliminary data.</text>
</comment>
<proteinExistence type="inferred from homology"/>
<keyword evidence="2" id="KW-0963">Cytoplasm</keyword>
<dbReference type="Proteomes" id="UP000273811">
    <property type="component" value="Unassembled WGS sequence"/>
</dbReference>
<dbReference type="GeneID" id="56391912"/>
<keyword evidence="8" id="KW-0969">Cilium</keyword>
<protein>
    <recommendedName>
        <fullName evidence="7">Flagellar protein FliT</fullName>
    </recommendedName>
</protein>
<evidence type="ECO:0000256" key="6">
    <source>
        <dbReference type="ARBA" id="ARBA00093785"/>
    </source>
</evidence>
<keyword evidence="9" id="KW-1185">Reference proteome</keyword>
<reference evidence="8" key="1">
    <citation type="submission" date="2018-12" db="EMBL/GenBank/DDBJ databases">
        <authorList>
            <person name="Sun L."/>
            <person name="Chen Z."/>
        </authorList>
    </citation>
    <scope>NUCLEOTIDE SEQUENCE [LARGE SCALE GENOMIC DNA]</scope>
    <source>
        <strain evidence="8">DSM 16012</strain>
    </source>
</reference>
<dbReference type="EMBL" id="QYTU02000005">
    <property type="protein sequence ID" value="RWR13575.1"/>
    <property type="molecule type" value="Genomic_DNA"/>
</dbReference>